<evidence type="ECO:0000259" key="3">
    <source>
        <dbReference type="PROSITE" id="PS50977"/>
    </source>
</evidence>
<name>A0A1Z5IHQ6_9LACO</name>
<feature type="DNA-binding region" description="H-T-H motif" evidence="2">
    <location>
        <begin position="29"/>
        <end position="48"/>
    </location>
</feature>
<dbReference type="SUPFAM" id="SSF46689">
    <property type="entry name" value="Homeodomain-like"/>
    <property type="match status" value="1"/>
</dbReference>
<dbReference type="Pfam" id="PF00440">
    <property type="entry name" value="TetR_N"/>
    <property type="match status" value="1"/>
</dbReference>
<keyword evidence="1 2" id="KW-0238">DNA-binding</keyword>
<reference evidence="4 5" key="1">
    <citation type="submission" date="2015-11" db="EMBL/GenBank/DDBJ databases">
        <title>Draft genome sequences of new species of the genus Lactobacillus isolated from orchardgrass silage.</title>
        <authorList>
            <person name="Tohno M."/>
            <person name="Tanizawa Y."/>
            <person name="Arita M."/>
        </authorList>
    </citation>
    <scope>NUCLEOTIDE SEQUENCE [LARGE SCALE GENOMIC DNA]</scope>
    <source>
        <strain evidence="4 5">IWT126</strain>
    </source>
</reference>
<dbReference type="EMBL" id="BCMG01000006">
    <property type="protein sequence ID" value="GAX01314.1"/>
    <property type="molecule type" value="Genomic_DNA"/>
</dbReference>
<gene>
    <name evidence="4" type="primary">tetR_13</name>
    <name evidence="4" type="ORF">IWT126_01340</name>
</gene>
<organism evidence="4 5">
    <name type="scientific">Secundilactobacillus silagei JCM 19001</name>
    <dbReference type="NCBI Taxonomy" id="1302250"/>
    <lineage>
        <taxon>Bacteria</taxon>
        <taxon>Bacillati</taxon>
        <taxon>Bacillota</taxon>
        <taxon>Bacilli</taxon>
        <taxon>Lactobacillales</taxon>
        <taxon>Lactobacillaceae</taxon>
        <taxon>Secundilactobacillus</taxon>
    </lineage>
</organism>
<dbReference type="PRINTS" id="PR00455">
    <property type="entry name" value="HTHTETR"/>
</dbReference>
<dbReference type="InterPro" id="IPR050624">
    <property type="entry name" value="HTH-type_Tx_Regulator"/>
</dbReference>
<dbReference type="InterPro" id="IPR009057">
    <property type="entry name" value="Homeodomain-like_sf"/>
</dbReference>
<dbReference type="PANTHER" id="PTHR43479">
    <property type="entry name" value="ACREF/ENVCD OPERON REPRESSOR-RELATED"/>
    <property type="match status" value="1"/>
</dbReference>
<proteinExistence type="predicted"/>
<dbReference type="InterPro" id="IPR001647">
    <property type="entry name" value="HTH_TetR"/>
</dbReference>
<dbReference type="PROSITE" id="PS50977">
    <property type="entry name" value="HTH_TETR_2"/>
    <property type="match status" value="1"/>
</dbReference>
<keyword evidence="5" id="KW-1185">Reference proteome</keyword>
<evidence type="ECO:0000313" key="4">
    <source>
        <dbReference type="EMBL" id="GAX01314.1"/>
    </source>
</evidence>
<accession>A0A1Z5IHQ6</accession>
<dbReference type="GO" id="GO:0003677">
    <property type="term" value="F:DNA binding"/>
    <property type="evidence" value="ECO:0007669"/>
    <property type="project" value="UniProtKB-UniRule"/>
</dbReference>
<dbReference type="Gene3D" id="1.10.357.10">
    <property type="entry name" value="Tetracycline Repressor, domain 2"/>
    <property type="match status" value="1"/>
</dbReference>
<sequence>MRTRDEEKRARILDSTSKIMMEQGIAAVSLSKIAKDAGIASGTVYTYFKDKDDLLRGVYYDRKKRVAEAINSIDLNGDPVEQLTHFMDLVYDYGQNHLEDMLLIREFNQSPLLSQLNIDVKVAYAGFEPLLALSKKGIQEQKFVPDADTVLMSYAYTPVIEYLLAVRNGALDSKNVPFANVKALSLRAIVK</sequence>
<evidence type="ECO:0000313" key="5">
    <source>
        <dbReference type="Proteomes" id="UP000198402"/>
    </source>
</evidence>
<dbReference type="InterPro" id="IPR023772">
    <property type="entry name" value="DNA-bd_HTH_TetR-type_CS"/>
</dbReference>
<dbReference type="STRING" id="1302250.GCA_001313225_00944"/>
<protein>
    <submittedName>
        <fullName evidence="4">TetR family transcriptional regulator</fullName>
    </submittedName>
</protein>
<feature type="domain" description="HTH tetR-type" evidence="3">
    <location>
        <begin position="6"/>
        <end position="66"/>
    </location>
</feature>
<dbReference type="Proteomes" id="UP000198402">
    <property type="component" value="Unassembled WGS sequence"/>
</dbReference>
<dbReference type="RefSeq" id="WP_089136698.1">
    <property type="nucleotide sequence ID" value="NZ_BCMG01000006.1"/>
</dbReference>
<evidence type="ECO:0000256" key="1">
    <source>
        <dbReference type="ARBA" id="ARBA00023125"/>
    </source>
</evidence>
<dbReference type="AlphaFoldDB" id="A0A1Z5IHQ6"/>
<dbReference type="PROSITE" id="PS01081">
    <property type="entry name" value="HTH_TETR_1"/>
    <property type="match status" value="1"/>
</dbReference>
<comment type="caution">
    <text evidence="4">The sequence shown here is derived from an EMBL/GenBank/DDBJ whole genome shotgun (WGS) entry which is preliminary data.</text>
</comment>
<evidence type="ECO:0000256" key="2">
    <source>
        <dbReference type="PROSITE-ProRule" id="PRU00335"/>
    </source>
</evidence>
<dbReference type="PANTHER" id="PTHR43479:SF11">
    <property type="entry name" value="ACREF_ENVCD OPERON REPRESSOR-RELATED"/>
    <property type="match status" value="1"/>
</dbReference>
<dbReference type="OrthoDB" id="9809994at2"/>